<dbReference type="Gene3D" id="1.10.600.10">
    <property type="entry name" value="Farnesyl Diphosphate Synthase"/>
    <property type="match status" value="1"/>
</dbReference>
<gene>
    <name evidence="1" type="ORF">COCMIDRAFT_8998</name>
</gene>
<proteinExistence type="predicted"/>
<name>W6YUP0_COCMI</name>
<protein>
    <recommendedName>
        <fullName evidence="3">Terpene synthase</fullName>
    </recommendedName>
</protein>
<reference evidence="1 2" key="1">
    <citation type="journal article" date="2013" name="PLoS Genet.">
        <title>Comparative genome structure, secondary metabolite, and effector coding capacity across Cochliobolus pathogens.</title>
        <authorList>
            <person name="Condon B.J."/>
            <person name="Leng Y."/>
            <person name="Wu D."/>
            <person name="Bushley K.E."/>
            <person name="Ohm R.A."/>
            <person name="Otillar R."/>
            <person name="Martin J."/>
            <person name="Schackwitz W."/>
            <person name="Grimwood J."/>
            <person name="MohdZainudin N."/>
            <person name="Xue C."/>
            <person name="Wang R."/>
            <person name="Manning V.A."/>
            <person name="Dhillon B."/>
            <person name="Tu Z.J."/>
            <person name="Steffenson B.J."/>
            <person name="Salamov A."/>
            <person name="Sun H."/>
            <person name="Lowry S."/>
            <person name="LaButti K."/>
            <person name="Han J."/>
            <person name="Copeland A."/>
            <person name="Lindquist E."/>
            <person name="Barry K."/>
            <person name="Schmutz J."/>
            <person name="Baker S.E."/>
            <person name="Ciuffetti L.M."/>
            <person name="Grigoriev I.V."/>
            <person name="Zhong S."/>
            <person name="Turgeon B.G."/>
        </authorList>
    </citation>
    <scope>NUCLEOTIDE SEQUENCE [LARGE SCALE GENOMIC DNA]</scope>
    <source>
        <strain evidence="1 2">ATCC 44560</strain>
    </source>
</reference>
<dbReference type="KEGG" id="bor:COCMIDRAFT_8998"/>
<dbReference type="HOGENOM" id="CLU_636133_0_0_1"/>
<dbReference type="AlphaFoldDB" id="W6YUP0"/>
<dbReference type="GeneID" id="19127591"/>
<dbReference type="RefSeq" id="XP_007692203.1">
    <property type="nucleotide sequence ID" value="XM_007694013.1"/>
</dbReference>
<dbReference type="SUPFAM" id="SSF48576">
    <property type="entry name" value="Terpenoid synthases"/>
    <property type="match status" value="1"/>
</dbReference>
<evidence type="ECO:0008006" key="3">
    <source>
        <dbReference type="Google" id="ProtNLM"/>
    </source>
</evidence>
<keyword evidence="2" id="KW-1185">Reference proteome</keyword>
<organism evidence="1 2">
    <name type="scientific">Bipolaris oryzae ATCC 44560</name>
    <dbReference type="NCBI Taxonomy" id="930090"/>
    <lineage>
        <taxon>Eukaryota</taxon>
        <taxon>Fungi</taxon>
        <taxon>Dikarya</taxon>
        <taxon>Ascomycota</taxon>
        <taxon>Pezizomycotina</taxon>
        <taxon>Dothideomycetes</taxon>
        <taxon>Pleosporomycetidae</taxon>
        <taxon>Pleosporales</taxon>
        <taxon>Pleosporineae</taxon>
        <taxon>Pleosporaceae</taxon>
        <taxon>Bipolaris</taxon>
    </lineage>
</organism>
<evidence type="ECO:0000313" key="2">
    <source>
        <dbReference type="Proteomes" id="UP000054032"/>
    </source>
</evidence>
<dbReference type="Proteomes" id="UP000054032">
    <property type="component" value="Unassembled WGS sequence"/>
</dbReference>
<dbReference type="EMBL" id="KI964111">
    <property type="protein sequence ID" value="EUC41280.1"/>
    <property type="molecule type" value="Genomic_DNA"/>
</dbReference>
<sequence length="407" mass="46098">MSDITSSSDFLCGVLPAKDISKINPILYLHDPLQAAGSNAETFLHRTPRQFPTSEEKNIKNQSYWVTFTPLEAERRFPYLSGITPAHKNVFWRQTLGVVNELLELIQSDKSELDPPLRDGTTLRHVCASIGIKHGAHMAGVYFAKATAMMYPFGEDPRRLELINVLMIMLWVFDDKCEKSTGEETANVLHEWRVRLGSADQGCVESSPLQTYLDKTIAAIYEYDLITGNTAGKEMHYATLNTEYWLKPPAKCENLSEYLAYRYRNVGALFVWSCVKFSLNLKVGILDPRIAQWLEWASMHLGMTNDLYSWAKEAKEQSEEQGPANAIFHLKQLLSLNERQAVEMLYSMILPKGALMHEQLLSWENKCPFDDGMWAFLRGVWGTLAGHVLYSATCARYAGEQGRVVPG</sequence>
<dbReference type="OrthoDB" id="3004402at2759"/>
<evidence type="ECO:0000313" key="1">
    <source>
        <dbReference type="EMBL" id="EUC41280.1"/>
    </source>
</evidence>
<dbReference type="Pfam" id="PF19086">
    <property type="entry name" value="Terpene_syn_C_2"/>
    <property type="match status" value="1"/>
</dbReference>
<accession>W6YUP0</accession>
<dbReference type="InterPro" id="IPR008949">
    <property type="entry name" value="Isoprenoid_synthase_dom_sf"/>
</dbReference>